<dbReference type="Pfam" id="PF10346">
    <property type="entry name" value="Con-6"/>
    <property type="match status" value="1"/>
</dbReference>
<organism evidence="2 3">
    <name type="scientific">Trichodelitschia bisporula</name>
    <dbReference type="NCBI Taxonomy" id="703511"/>
    <lineage>
        <taxon>Eukaryota</taxon>
        <taxon>Fungi</taxon>
        <taxon>Dikarya</taxon>
        <taxon>Ascomycota</taxon>
        <taxon>Pezizomycotina</taxon>
        <taxon>Dothideomycetes</taxon>
        <taxon>Dothideomycetes incertae sedis</taxon>
        <taxon>Phaeotrichales</taxon>
        <taxon>Phaeotrichaceae</taxon>
        <taxon>Trichodelitschia</taxon>
    </lineage>
</organism>
<dbReference type="EMBL" id="ML996691">
    <property type="protein sequence ID" value="KAF2402562.1"/>
    <property type="molecule type" value="Genomic_DNA"/>
</dbReference>
<feature type="compositionally biased region" description="Polar residues" evidence="1">
    <location>
        <begin position="1"/>
        <end position="12"/>
    </location>
</feature>
<sequence length="83" mass="8630">MAPLGITNTGINDTPEDRSHTASGHKANLSNPHTSTTSKEHSAGLLRELGGEDAFYSKHPAPMGDHSAPGMRNRGNVVGGLKA</sequence>
<protein>
    <submittedName>
        <fullName evidence="2">Uncharacterized protein</fullName>
    </submittedName>
</protein>
<name>A0A6G1I2S6_9PEZI</name>
<dbReference type="AlphaFoldDB" id="A0A6G1I2S6"/>
<evidence type="ECO:0000313" key="2">
    <source>
        <dbReference type="EMBL" id="KAF2402562.1"/>
    </source>
</evidence>
<evidence type="ECO:0000313" key="3">
    <source>
        <dbReference type="Proteomes" id="UP000799640"/>
    </source>
</evidence>
<reference evidence="2" key="1">
    <citation type="journal article" date="2020" name="Stud. Mycol.">
        <title>101 Dothideomycetes genomes: a test case for predicting lifestyles and emergence of pathogens.</title>
        <authorList>
            <person name="Haridas S."/>
            <person name="Albert R."/>
            <person name="Binder M."/>
            <person name="Bloem J."/>
            <person name="Labutti K."/>
            <person name="Salamov A."/>
            <person name="Andreopoulos B."/>
            <person name="Baker S."/>
            <person name="Barry K."/>
            <person name="Bills G."/>
            <person name="Bluhm B."/>
            <person name="Cannon C."/>
            <person name="Castanera R."/>
            <person name="Culley D."/>
            <person name="Daum C."/>
            <person name="Ezra D."/>
            <person name="Gonzalez J."/>
            <person name="Henrissat B."/>
            <person name="Kuo A."/>
            <person name="Liang C."/>
            <person name="Lipzen A."/>
            <person name="Lutzoni F."/>
            <person name="Magnuson J."/>
            <person name="Mondo S."/>
            <person name="Nolan M."/>
            <person name="Ohm R."/>
            <person name="Pangilinan J."/>
            <person name="Park H.-J."/>
            <person name="Ramirez L."/>
            <person name="Alfaro M."/>
            <person name="Sun H."/>
            <person name="Tritt A."/>
            <person name="Yoshinaga Y."/>
            <person name="Zwiers L.-H."/>
            <person name="Turgeon B."/>
            <person name="Goodwin S."/>
            <person name="Spatafora J."/>
            <person name="Crous P."/>
            <person name="Grigoriev I."/>
        </authorList>
    </citation>
    <scope>NUCLEOTIDE SEQUENCE</scope>
    <source>
        <strain evidence="2">CBS 262.69</strain>
    </source>
</reference>
<keyword evidence="3" id="KW-1185">Reference proteome</keyword>
<dbReference type="Proteomes" id="UP000799640">
    <property type="component" value="Unassembled WGS sequence"/>
</dbReference>
<accession>A0A6G1I2S6</accession>
<dbReference type="OrthoDB" id="5419162at2759"/>
<evidence type="ECO:0000256" key="1">
    <source>
        <dbReference type="SAM" id="MobiDB-lite"/>
    </source>
</evidence>
<dbReference type="InterPro" id="IPR018824">
    <property type="entry name" value="Conidiation-specific_6"/>
</dbReference>
<proteinExistence type="predicted"/>
<feature type="region of interest" description="Disordered" evidence="1">
    <location>
        <begin position="1"/>
        <end position="83"/>
    </location>
</feature>
<gene>
    <name evidence="2" type="ORF">EJ06DRAFT_473913</name>
</gene>
<feature type="compositionally biased region" description="Polar residues" evidence="1">
    <location>
        <begin position="28"/>
        <end position="37"/>
    </location>
</feature>